<organism evidence="3 4">
    <name type="scientific">Rhizophagus irregularis (strain DAOM 197198w)</name>
    <name type="common">Glomus intraradices</name>
    <dbReference type="NCBI Taxonomy" id="1432141"/>
    <lineage>
        <taxon>Eukaryota</taxon>
        <taxon>Fungi</taxon>
        <taxon>Fungi incertae sedis</taxon>
        <taxon>Mucoromycota</taxon>
        <taxon>Glomeromycotina</taxon>
        <taxon>Glomeromycetes</taxon>
        <taxon>Glomerales</taxon>
        <taxon>Glomeraceae</taxon>
        <taxon>Rhizophagus</taxon>
    </lineage>
</organism>
<dbReference type="OrthoDB" id="2423124at2759"/>
<dbReference type="InterPro" id="IPR000210">
    <property type="entry name" value="BTB/POZ_dom"/>
</dbReference>
<evidence type="ECO:0008006" key="5">
    <source>
        <dbReference type="Google" id="ProtNLM"/>
    </source>
</evidence>
<dbReference type="Pfam" id="PF07707">
    <property type="entry name" value="BACK"/>
    <property type="match status" value="1"/>
</dbReference>
<evidence type="ECO:0000259" key="1">
    <source>
        <dbReference type="PROSITE" id="PS50097"/>
    </source>
</evidence>
<gene>
    <name evidence="3" type="ORF">RirG_062690</name>
</gene>
<dbReference type="Pfam" id="PF00651">
    <property type="entry name" value="BTB"/>
    <property type="match status" value="1"/>
</dbReference>
<dbReference type="CDD" id="cd18186">
    <property type="entry name" value="BTB_POZ_ZBTB_KLHL-like"/>
    <property type="match status" value="1"/>
</dbReference>
<evidence type="ECO:0000259" key="2">
    <source>
        <dbReference type="PROSITE" id="PS51886"/>
    </source>
</evidence>
<accession>A0A015K0M9</accession>
<dbReference type="PROSITE" id="PS50097">
    <property type="entry name" value="BTB"/>
    <property type="match status" value="1"/>
</dbReference>
<dbReference type="EMBL" id="JEMT01014823">
    <property type="protein sequence ID" value="EXX73155.1"/>
    <property type="molecule type" value="Genomic_DNA"/>
</dbReference>
<dbReference type="Pfam" id="PF07534">
    <property type="entry name" value="TLD"/>
    <property type="match status" value="1"/>
</dbReference>
<dbReference type="HOGENOM" id="CLU_021542_0_2_1"/>
<keyword evidence="4" id="KW-1185">Reference proteome</keyword>
<name>A0A015K0M9_RHIIW</name>
<proteinExistence type="predicted"/>
<dbReference type="SMART" id="SM00225">
    <property type="entry name" value="BTB"/>
    <property type="match status" value="1"/>
</dbReference>
<sequence length="475" mass="55522">MDLKDYEFLPQLSQNLLESLDEDEYYDITIEVGKDPYVKIFRAHMVILNRRSPYLRRILSTNKKYNDGNLVHIKLPNILPEIFHIILRYIYGGRLSLKEYDTADIIKILVAAVQLNLKELIIYLQSFLIKNKSDWMEKNFNLIYRTSFENESLLELQNYCNKLISKEPERMFESQNFSSIPEKVLVSLIQNENLRMSEIEIWEHVLNWGLAQNPELPSDPANFSKDDFSLLKNTLKSYIPFIRFYDLTCKEFSKKVLPYKKILPKELYKDLLDTFLDLHPDSKPDKSNPRNSNSSKHIDSKVITSQHAELISKWIDRLEITDKLTSSYGFKLILRGSRDGFTSRKFHEVCDDQTNIVVIVKVKQSNEILGGYNPATWKSGYRFSTTRNSFIFSFKNNDGIENFILSRVMDEEYAILNNPTCGPSFGNGDLILSGEESSSGYCESYCEKSSYERLIRETESEFSVEEYEIFQIVKY</sequence>
<comment type="caution">
    <text evidence="3">The sequence shown here is derived from an EMBL/GenBank/DDBJ whole genome shotgun (WGS) entry which is preliminary data.</text>
</comment>
<dbReference type="PANTHER" id="PTHR45774:SF3">
    <property type="entry name" value="BTB (POZ) DOMAIN-CONTAINING 2B-RELATED"/>
    <property type="match status" value="1"/>
</dbReference>
<protein>
    <recommendedName>
        <fullName evidence="5">Kelch-like protein 17</fullName>
    </recommendedName>
</protein>
<dbReference type="InterPro" id="IPR006571">
    <property type="entry name" value="TLDc_dom"/>
</dbReference>
<evidence type="ECO:0000313" key="3">
    <source>
        <dbReference type="EMBL" id="EXX73155.1"/>
    </source>
</evidence>
<dbReference type="Gene3D" id="1.25.40.420">
    <property type="match status" value="1"/>
</dbReference>
<feature type="domain" description="TLDc" evidence="2">
    <location>
        <begin position="301"/>
        <end position="473"/>
    </location>
</feature>
<reference evidence="3 4" key="1">
    <citation type="submission" date="2014-02" db="EMBL/GenBank/DDBJ databases">
        <title>Single nucleus genome sequencing reveals high similarity among nuclei of an endomycorrhizal fungus.</title>
        <authorList>
            <person name="Lin K."/>
            <person name="Geurts R."/>
            <person name="Zhang Z."/>
            <person name="Limpens E."/>
            <person name="Saunders D.G."/>
            <person name="Mu D."/>
            <person name="Pang E."/>
            <person name="Cao H."/>
            <person name="Cha H."/>
            <person name="Lin T."/>
            <person name="Zhou Q."/>
            <person name="Shang Y."/>
            <person name="Li Y."/>
            <person name="Ivanov S."/>
            <person name="Sharma T."/>
            <person name="Velzen R.V."/>
            <person name="Ruijter N.D."/>
            <person name="Aanen D.K."/>
            <person name="Win J."/>
            <person name="Kamoun S."/>
            <person name="Bisseling T."/>
            <person name="Huang S."/>
        </authorList>
    </citation>
    <scope>NUCLEOTIDE SEQUENCE [LARGE SCALE GENOMIC DNA]</scope>
    <source>
        <strain evidence="4">DAOM197198w</strain>
    </source>
</reference>
<evidence type="ECO:0000313" key="4">
    <source>
        <dbReference type="Proteomes" id="UP000022910"/>
    </source>
</evidence>
<dbReference type="Proteomes" id="UP000022910">
    <property type="component" value="Unassembled WGS sequence"/>
</dbReference>
<dbReference type="InterPro" id="IPR011705">
    <property type="entry name" value="BACK"/>
</dbReference>
<dbReference type="SUPFAM" id="SSF54695">
    <property type="entry name" value="POZ domain"/>
    <property type="match status" value="1"/>
</dbReference>
<dbReference type="Gene3D" id="3.30.710.10">
    <property type="entry name" value="Potassium Channel Kv1.1, Chain A"/>
    <property type="match status" value="1"/>
</dbReference>
<dbReference type="AlphaFoldDB" id="A0A015K0M9"/>
<dbReference type="PANTHER" id="PTHR45774">
    <property type="entry name" value="BTB/POZ DOMAIN-CONTAINING"/>
    <property type="match status" value="1"/>
</dbReference>
<dbReference type="InterPro" id="IPR011333">
    <property type="entry name" value="SKP1/BTB/POZ_sf"/>
</dbReference>
<dbReference type="PROSITE" id="PS51886">
    <property type="entry name" value="TLDC"/>
    <property type="match status" value="1"/>
</dbReference>
<feature type="domain" description="BTB" evidence="1">
    <location>
        <begin position="26"/>
        <end position="99"/>
    </location>
</feature>